<accession>A0A0L8H048</accession>
<reference evidence="1" key="1">
    <citation type="submission" date="2015-07" db="EMBL/GenBank/DDBJ databases">
        <title>MeaNS - Measles Nucleotide Surveillance Program.</title>
        <authorList>
            <person name="Tran T."/>
            <person name="Druce J."/>
        </authorList>
    </citation>
    <scope>NUCLEOTIDE SEQUENCE</scope>
    <source>
        <strain evidence="1">UCB-OBI-ISO-001</strain>
        <tissue evidence="1">Gonad</tissue>
    </source>
</reference>
<organism evidence="1">
    <name type="scientific">Octopus bimaculoides</name>
    <name type="common">California two-spotted octopus</name>
    <dbReference type="NCBI Taxonomy" id="37653"/>
    <lineage>
        <taxon>Eukaryota</taxon>
        <taxon>Metazoa</taxon>
        <taxon>Spiralia</taxon>
        <taxon>Lophotrochozoa</taxon>
        <taxon>Mollusca</taxon>
        <taxon>Cephalopoda</taxon>
        <taxon>Coleoidea</taxon>
        <taxon>Octopodiformes</taxon>
        <taxon>Octopoda</taxon>
        <taxon>Incirrata</taxon>
        <taxon>Octopodidae</taxon>
        <taxon>Octopus</taxon>
    </lineage>
</organism>
<proteinExistence type="predicted"/>
<gene>
    <name evidence="1" type="ORF">OCBIM_22025622mg</name>
</gene>
<evidence type="ECO:0008006" key="2">
    <source>
        <dbReference type="Google" id="ProtNLM"/>
    </source>
</evidence>
<dbReference type="EMBL" id="KQ419861">
    <property type="protein sequence ID" value="KOF82165.1"/>
    <property type="molecule type" value="Genomic_DNA"/>
</dbReference>
<protein>
    <recommendedName>
        <fullName evidence="2">Mos1 transposase HTH domain-containing protein</fullName>
    </recommendedName>
</protein>
<dbReference type="OrthoDB" id="6154603at2759"/>
<name>A0A0L8H048_OCTBM</name>
<dbReference type="AlphaFoldDB" id="A0A0L8H048"/>
<sequence>MELPIDATAKCEDLAVIQFWDAKCIKRIEIHRQLTEVCGEACIDAKNVRKWCTEFAAGCTEIHEEGRSGWTSISDETVTKVEQDLCENLPITLDNLRILVPEVSRSTIHRVLSEK</sequence>
<feature type="non-terminal residue" evidence="1">
    <location>
        <position position="115"/>
    </location>
</feature>
<evidence type="ECO:0000313" key="1">
    <source>
        <dbReference type="EMBL" id="KOF82165.1"/>
    </source>
</evidence>